<organism evidence="2 3">
    <name type="scientific">Neomicrococcus aestuarii</name>
    <dbReference type="NCBI Taxonomy" id="556325"/>
    <lineage>
        <taxon>Bacteria</taxon>
        <taxon>Bacillati</taxon>
        <taxon>Actinomycetota</taxon>
        <taxon>Actinomycetes</taxon>
        <taxon>Micrococcales</taxon>
        <taxon>Micrococcaceae</taxon>
        <taxon>Neomicrococcus</taxon>
    </lineage>
</organism>
<keyword evidence="1" id="KW-0812">Transmembrane</keyword>
<comment type="caution">
    <text evidence="2">The sequence shown here is derived from an EMBL/GenBank/DDBJ whole genome shotgun (WGS) entry which is preliminary data.</text>
</comment>
<dbReference type="EMBL" id="JACHDR010000001">
    <property type="protein sequence ID" value="MBB5511748.1"/>
    <property type="molecule type" value="Genomic_DNA"/>
</dbReference>
<evidence type="ECO:0000256" key="1">
    <source>
        <dbReference type="SAM" id="Phobius"/>
    </source>
</evidence>
<feature type="transmembrane region" description="Helical" evidence="1">
    <location>
        <begin position="65"/>
        <end position="85"/>
    </location>
</feature>
<dbReference type="RefSeq" id="WP_183663501.1">
    <property type="nucleotide sequence ID" value="NZ_BAAARH010000006.1"/>
</dbReference>
<evidence type="ECO:0000313" key="3">
    <source>
        <dbReference type="Proteomes" id="UP000580797"/>
    </source>
</evidence>
<sequence length="208" mass="21352">MASPTAPRVVRGLTTALMATLVALIAHLAGGGDMPGLAGIAVPFLLSLPFSLAPAGKKLSVVRTSLAVAISQILFHALFVLGTPIPASPSSEASLIGAHAHHGTYAPALADSHISLLSAGETMWAGHVLAGAITVAYLLGGDQLLRQLRSLPACLDCVTRRLLRLFLAVFAPVGTVPAVPATDTHVSLASQTVLRSVRRRGPPFILAA</sequence>
<keyword evidence="1" id="KW-1133">Transmembrane helix</keyword>
<keyword evidence="1" id="KW-0472">Membrane</keyword>
<dbReference type="AlphaFoldDB" id="A0A7W8TS43"/>
<protein>
    <submittedName>
        <fullName evidence="2">Uncharacterized protein</fullName>
    </submittedName>
</protein>
<gene>
    <name evidence="2" type="ORF">HD598_000435</name>
</gene>
<dbReference type="Proteomes" id="UP000580797">
    <property type="component" value="Unassembled WGS sequence"/>
</dbReference>
<feature type="transmembrane region" description="Helical" evidence="1">
    <location>
        <begin position="122"/>
        <end position="140"/>
    </location>
</feature>
<proteinExistence type="predicted"/>
<evidence type="ECO:0000313" key="2">
    <source>
        <dbReference type="EMBL" id="MBB5511748.1"/>
    </source>
</evidence>
<name>A0A7W8TS43_9MICC</name>
<feature type="transmembrane region" description="Helical" evidence="1">
    <location>
        <begin position="12"/>
        <end position="30"/>
    </location>
</feature>
<feature type="transmembrane region" description="Helical" evidence="1">
    <location>
        <begin position="36"/>
        <end position="53"/>
    </location>
</feature>
<reference evidence="2 3" key="1">
    <citation type="submission" date="2020-08" db="EMBL/GenBank/DDBJ databases">
        <title>Sequencing the genomes of 1000 actinobacteria strains.</title>
        <authorList>
            <person name="Klenk H.-P."/>
        </authorList>
    </citation>
    <scope>NUCLEOTIDE SEQUENCE [LARGE SCALE GENOMIC DNA]</scope>
    <source>
        <strain evidence="2 3">DSM 105783</strain>
    </source>
</reference>
<accession>A0A7W8TS43</accession>